<dbReference type="EMBL" id="VSSQ01000177">
    <property type="protein sequence ID" value="MPL83488.1"/>
    <property type="molecule type" value="Genomic_DNA"/>
</dbReference>
<dbReference type="AlphaFoldDB" id="A0A644UVQ5"/>
<dbReference type="GO" id="GO:0005737">
    <property type="term" value="C:cytoplasm"/>
    <property type="evidence" value="ECO:0007669"/>
    <property type="project" value="TreeGrafter"/>
</dbReference>
<dbReference type="InterPro" id="IPR011856">
    <property type="entry name" value="tRNA_endonuc-like_dom_sf"/>
</dbReference>
<dbReference type="CDD" id="cd22363">
    <property type="entry name" value="tRNA-intron_lyase_C"/>
    <property type="match status" value="1"/>
</dbReference>
<gene>
    <name evidence="4" type="ORF">SDC9_29126</name>
    <name evidence="5" type="ORF">SDC9_29443</name>
</gene>
<dbReference type="PANTHER" id="PTHR21227">
    <property type="entry name" value="TRNA-SPLICING ENDONUCLEASE SUBUNIT SEN2"/>
    <property type="match status" value="1"/>
</dbReference>
<dbReference type="EMBL" id="VSSQ01000173">
    <property type="protein sequence ID" value="MPL83176.1"/>
    <property type="molecule type" value="Genomic_DNA"/>
</dbReference>
<dbReference type="InterPro" id="IPR036740">
    <property type="entry name" value="tRNA_intron_Endonuc_N_sf"/>
</dbReference>
<dbReference type="PANTHER" id="PTHR21227:SF0">
    <property type="entry name" value="TRNA-SPLICING ENDONUCLEASE SUBUNIT SEN2"/>
    <property type="match status" value="1"/>
</dbReference>
<comment type="caution">
    <text evidence="4">The sequence shown here is derived from an EMBL/GenBank/DDBJ whole genome shotgun (WGS) entry which is preliminary data.</text>
</comment>
<evidence type="ECO:0000313" key="4">
    <source>
        <dbReference type="EMBL" id="MPL83176.1"/>
    </source>
</evidence>
<dbReference type="SUPFAM" id="SSF55267">
    <property type="entry name" value="tRNA-intron endonuclease N-terminal domain-like"/>
    <property type="match status" value="1"/>
</dbReference>
<dbReference type="Pfam" id="PF01974">
    <property type="entry name" value="tRNA_int_endo"/>
    <property type="match status" value="1"/>
</dbReference>
<dbReference type="InterPro" id="IPR006677">
    <property type="entry name" value="tRNA_intron_Endonuc_cat-like"/>
</dbReference>
<dbReference type="Pfam" id="PF02778">
    <property type="entry name" value="tRNA_int_endo_N"/>
    <property type="match status" value="1"/>
</dbReference>
<dbReference type="InterPro" id="IPR036167">
    <property type="entry name" value="tRNA_intron_Endo_cat-like_sf"/>
</dbReference>
<dbReference type="NCBIfam" id="TIGR00324">
    <property type="entry name" value="endA"/>
    <property type="match status" value="1"/>
</dbReference>
<dbReference type="GO" id="GO:0003676">
    <property type="term" value="F:nucleic acid binding"/>
    <property type="evidence" value="ECO:0007669"/>
    <property type="project" value="InterPro"/>
</dbReference>
<protein>
    <submittedName>
        <fullName evidence="4">Uncharacterized protein</fullName>
    </submittedName>
</protein>
<feature type="domain" description="tRNA intron endonuclease catalytic" evidence="2">
    <location>
        <begin position="82"/>
        <end position="166"/>
    </location>
</feature>
<dbReference type="InterPro" id="IPR006676">
    <property type="entry name" value="tRNA_splic"/>
</dbReference>
<sequence>MRGCLTDDIVTITIKENLNQKAISLNQKSCFGKLDDDILELSIIEAFYLMENGRLNIYYPDSDEKIEINSFREIIKKKGNYAKYCVYKDLKERGYIIKTGFKYGSEFRLYERGKSPGEGHSDYLVKIIHEDYDINALDFASYIRVSHGVKKKLLMAVVDDEEDITYYKIEWTRP</sequence>
<accession>A0A644UVQ5</accession>
<dbReference type="Gene3D" id="3.40.1170.20">
    <property type="entry name" value="tRNA intron endonuclease, N-terminal domain"/>
    <property type="match status" value="1"/>
</dbReference>
<dbReference type="Gene3D" id="3.40.1350.10">
    <property type="match status" value="1"/>
</dbReference>
<dbReference type="InterPro" id="IPR016442">
    <property type="entry name" value="tRNA_splic_arch_short"/>
</dbReference>
<keyword evidence="1" id="KW-0819">tRNA processing</keyword>
<dbReference type="GO" id="GO:0005634">
    <property type="term" value="C:nucleus"/>
    <property type="evidence" value="ECO:0007669"/>
    <property type="project" value="UniProtKB-ARBA"/>
</dbReference>
<organism evidence="4">
    <name type="scientific">bioreactor metagenome</name>
    <dbReference type="NCBI Taxonomy" id="1076179"/>
    <lineage>
        <taxon>unclassified sequences</taxon>
        <taxon>metagenomes</taxon>
        <taxon>ecological metagenomes</taxon>
    </lineage>
</organism>
<evidence type="ECO:0000259" key="2">
    <source>
        <dbReference type="Pfam" id="PF01974"/>
    </source>
</evidence>
<proteinExistence type="predicted"/>
<reference evidence="4" key="1">
    <citation type="submission" date="2019-08" db="EMBL/GenBank/DDBJ databases">
        <authorList>
            <person name="Kucharzyk K."/>
            <person name="Murdoch R.W."/>
            <person name="Higgins S."/>
            <person name="Loffler F."/>
        </authorList>
    </citation>
    <scope>NUCLEOTIDE SEQUENCE</scope>
</reference>
<name>A0A644UVQ5_9ZZZZ</name>
<dbReference type="GO" id="GO:0000213">
    <property type="term" value="F:tRNA-intron lyase activity"/>
    <property type="evidence" value="ECO:0007669"/>
    <property type="project" value="InterPro"/>
</dbReference>
<feature type="domain" description="tRNA intron endonuclease N-terminal" evidence="3">
    <location>
        <begin position="1"/>
        <end position="69"/>
    </location>
</feature>
<dbReference type="PIRSF" id="PIRSF005285">
    <property type="entry name" value="tRNA_splic_archaea"/>
    <property type="match status" value="1"/>
</dbReference>
<dbReference type="InterPro" id="IPR006678">
    <property type="entry name" value="tRNA_intron_Endonuc_N"/>
</dbReference>
<evidence type="ECO:0000256" key="1">
    <source>
        <dbReference type="ARBA" id="ARBA00022694"/>
    </source>
</evidence>
<dbReference type="GO" id="GO:0006388">
    <property type="term" value="P:tRNA splicing, via endonucleolytic cleavage and ligation"/>
    <property type="evidence" value="ECO:0007669"/>
    <property type="project" value="InterPro"/>
</dbReference>
<dbReference type="SUPFAM" id="SSF53032">
    <property type="entry name" value="tRNA-intron endonuclease catalytic domain-like"/>
    <property type="match status" value="1"/>
</dbReference>
<evidence type="ECO:0000313" key="5">
    <source>
        <dbReference type="EMBL" id="MPL83488.1"/>
    </source>
</evidence>
<dbReference type="FunFam" id="3.40.1350.10:FF:000006">
    <property type="entry name" value="tRNA-splicing endonuclease"/>
    <property type="match status" value="1"/>
</dbReference>
<evidence type="ECO:0000259" key="3">
    <source>
        <dbReference type="Pfam" id="PF02778"/>
    </source>
</evidence>